<dbReference type="GO" id="GO:0003700">
    <property type="term" value="F:DNA-binding transcription factor activity"/>
    <property type="evidence" value="ECO:0007669"/>
    <property type="project" value="InterPro"/>
</dbReference>
<dbReference type="EMBL" id="CYZK01000001">
    <property type="protein sequence ID" value="CUN38640.1"/>
    <property type="molecule type" value="Genomic_DNA"/>
</dbReference>
<dbReference type="PROSITE" id="PS00041">
    <property type="entry name" value="HTH_ARAC_FAMILY_1"/>
    <property type="match status" value="1"/>
</dbReference>
<evidence type="ECO:0000256" key="3">
    <source>
        <dbReference type="ARBA" id="ARBA00023163"/>
    </source>
</evidence>
<accession>A0A173WHY7</accession>
<dbReference type="Pfam" id="PF12833">
    <property type="entry name" value="HTH_18"/>
    <property type="match status" value="1"/>
</dbReference>
<keyword evidence="2" id="KW-0238">DNA-binding</keyword>
<evidence type="ECO:0000313" key="6">
    <source>
        <dbReference type="Proteomes" id="UP000095362"/>
    </source>
</evidence>
<proteinExistence type="predicted"/>
<dbReference type="PANTHER" id="PTHR43280">
    <property type="entry name" value="ARAC-FAMILY TRANSCRIPTIONAL REGULATOR"/>
    <property type="match status" value="1"/>
</dbReference>
<name>A0A173WHY7_9FIRM</name>
<dbReference type="GO" id="GO:0043565">
    <property type="term" value="F:sequence-specific DNA binding"/>
    <property type="evidence" value="ECO:0007669"/>
    <property type="project" value="InterPro"/>
</dbReference>
<dbReference type="Pfam" id="PF07883">
    <property type="entry name" value="Cupin_2"/>
    <property type="match status" value="1"/>
</dbReference>
<dbReference type="InterPro" id="IPR018062">
    <property type="entry name" value="HTH_AraC-typ_CS"/>
</dbReference>
<dbReference type="InterPro" id="IPR013096">
    <property type="entry name" value="Cupin_2"/>
</dbReference>
<feature type="domain" description="HTH araC/xylS-type" evidence="4">
    <location>
        <begin position="177"/>
        <end position="275"/>
    </location>
</feature>
<dbReference type="RefSeq" id="WP_055260319.1">
    <property type="nucleotide sequence ID" value="NZ_CYZK01000001.1"/>
</dbReference>
<evidence type="ECO:0000259" key="4">
    <source>
        <dbReference type="PROSITE" id="PS01124"/>
    </source>
</evidence>
<reference evidence="5 6" key="1">
    <citation type="submission" date="2015-09" db="EMBL/GenBank/DDBJ databases">
        <authorList>
            <consortium name="Pathogen Informatics"/>
        </authorList>
    </citation>
    <scope>NUCLEOTIDE SEQUENCE [LARGE SCALE GENOMIC DNA]</scope>
    <source>
        <strain evidence="5 6">2789STDY5834866</strain>
    </source>
</reference>
<dbReference type="InterPro" id="IPR009057">
    <property type="entry name" value="Homeodomain-like_sf"/>
</dbReference>
<dbReference type="Gene3D" id="2.60.120.10">
    <property type="entry name" value="Jelly Rolls"/>
    <property type="match status" value="1"/>
</dbReference>
<dbReference type="InterPro" id="IPR011051">
    <property type="entry name" value="RmlC_Cupin_sf"/>
</dbReference>
<dbReference type="SUPFAM" id="SSF46689">
    <property type="entry name" value="Homeodomain-like"/>
    <property type="match status" value="1"/>
</dbReference>
<keyword evidence="1" id="KW-0805">Transcription regulation</keyword>
<dbReference type="InterPro" id="IPR018060">
    <property type="entry name" value="HTH_AraC"/>
</dbReference>
<gene>
    <name evidence="5" type="primary">rhaS</name>
    <name evidence="5" type="ORF">ERS852481_00028</name>
</gene>
<dbReference type="SUPFAM" id="SSF51182">
    <property type="entry name" value="RmlC-like cupins"/>
    <property type="match status" value="1"/>
</dbReference>
<dbReference type="Gene3D" id="1.10.10.60">
    <property type="entry name" value="Homeodomain-like"/>
    <property type="match status" value="1"/>
</dbReference>
<evidence type="ECO:0000256" key="2">
    <source>
        <dbReference type="ARBA" id="ARBA00023125"/>
    </source>
</evidence>
<evidence type="ECO:0000256" key="1">
    <source>
        <dbReference type="ARBA" id="ARBA00023015"/>
    </source>
</evidence>
<evidence type="ECO:0000313" key="5">
    <source>
        <dbReference type="EMBL" id="CUN38640.1"/>
    </source>
</evidence>
<sequence length="306" mass="35830">MPHSIYESITNNQSFPVNIFVAPIQSSTYHWHNEYEMIGILKGSIWMQVQSEQVRLKKGDIYLVNPNVIHAIKGVENEENLCMFVQMSRELLAFDEEDNKEVRFYLDSTDEEEPEKGFAYFYKKMAELVYESMREDRHQAFRIRAQVCTLIADLFDQVIYDIRFKDAAAQNDQELTVKAITLMEEHMGEEKVMDLVCKKIGLSRKSLDRNLKTTLDLTGKELLENLRIEQAKNLLKNTDKNMNYILDACGFGSEKTFYRVFREETGFTPKAFREKGQVEEYDEALKGYLNYETSEVKRILREILNG</sequence>
<organism evidence="5 6">
    <name type="scientific">Coprococcus comes</name>
    <dbReference type="NCBI Taxonomy" id="410072"/>
    <lineage>
        <taxon>Bacteria</taxon>
        <taxon>Bacillati</taxon>
        <taxon>Bacillota</taxon>
        <taxon>Clostridia</taxon>
        <taxon>Lachnospirales</taxon>
        <taxon>Lachnospiraceae</taxon>
        <taxon>Coprococcus</taxon>
    </lineage>
</organism>
<dbReference type="AlphaFoldDB" id="A0A173WHY7"/>
<dbReference type="InterPro" id="IPR014710">
    <property type="entry name" value="RmlC-like_jellyroll"/>
</dbReference>
<protein>
    <submittedName>
        <fullName evidence="5">L-rhamnose operon regulatory protein rhaS</fullName>
    </submittedName>
</protein>
<dbReference type="CDD" id="cd02208">
    <property type="entry name" value="cupin_RmlC-like"/>
    <property type="match status" value="1"/>
</dbReference>
<keyword evidence="3" id="KW-0804">Transcription</keyword>
<dbReference type="PANTHER" id="PTHR43280:SF2">
    <property type="entry name" value="HTH-TYPE TRANSCRIPTIONAL REGULATOR EXSA"/>
    <property type="match status" value="1"/>
</dbReference>
<dbReference type="PROSITE" id="PS01124">
    <property type="entry name" value="HTH_ARAC_FAMILY_2"/>
    <property type="match status" value="1"/>
</dbReference>
<dbReference type="Proteomes" id="UP000095362">
    <property type="component" value="Unassembled WGS sequence"/>
</dbReference>
<dbReference type="SMART" id="SM00342">
    <property type="entry name" value="HTH_ARAC"/>
    <property type="match status" value="1"/>
</dbReference>